<dbReference type="PANTHER" id="PTHR13156">
    <property type="entry name" value="NADH-UBIQUINONE OXIDOREDUCTASE 13 KD-A SUBUNIT"/>
    <property type="match status" value="1"/>
</dbReference>
<dbReference type="InterPro" id="IPR019401">
    <property type="entry name" value="Znf_CHCC"/>
</dbReference>
<dbReference type="GO" id="GO:0006120">
    <property type="term" value="P:mitochondrial electron transport, NADH to ubiquinone"/>
    <property type="evidence" value="ECO:0007669"/>
    <property type="project" value="TreeGrafter"/>
</dbReference>
<evidence type="ECO:0000313" key="2">
    <source>
        <dbReference type="EMBL" id="CAD9686801.1"/>
    </source>
</evidence>
<reference evidence="2" key="1">
    <citation type="submission" date="2021-01" db="EMBL/GenBank/DDBJ databases">
        <authorList>
            <person name="Corre E."/>
            <person name="Pelletier E."/>
            <person name="Niang G."/>
            <person name="Scheremetjew M."/>
            <person name="Finn R."/>
            <person name="Kale V."/>
            <person name="Holt S."/>
            <person name="Cochrane G."/>
            <person name="Meng A."/>
            <person name="Brown T."/>
            <person name="Cohen L."/>
        </authorList>
    </citation>
    <scope>NUCLEOTIDE SEQUENCE</scope>
    <source>
        <strain evidence="2">CCMP1452</strain>
    </source>
</reference>
<dbReference type="GO" id="GO:0005739">
    <property type="term" value="C:mitochondrion"/>
    <property type="evidence" value="ECO:0007669"/>
    <property type="project" value="GOC"/>
</dbReference>
<dbReference type="PANTHER" id="PTHR13156:SF0">
    <property type="entry name" value="NADH DEHYDROGENASE [UBIQUINONE] IRON-SULFUR PROTEIN 6, MITOCHONDRIAL"/>
    <property type="match status" value="1"/>
</dbReference>
<gene>
    <name evidence="2" type="ORF">EANT1437_LOCUS11239</name>
</gene>
<feature type="domain" description="Zinc finger CHCC-type" evidence="1">
    <location>
        <begin position="74"/>
        <end position="112"/>
    </location>
</feature>
<dbReference type="Pfam" id="PF10276">
    <property type="entry name" value="zf-CHCC"/>
    <property type="match status" value="1"/>
</dbReference>
<sequence length="122" mass="13632">MALLKVARNISKVVARNRIFAIRSMTTSNDQDDIEKKRKYYITRQDSPYALGKHRSNALELLERQPIVEVDGPIAVCDGGGGALGHPLEYIKLTDLNEGKSVVSCVYCGIKYRHKKGSAHHH</sequence>
<name>A0A7S2S1L5_9STRA</name>
<protein>
    <recommendedName>
        <fullName evidence="1">Zinc finger CHCC-type domain-containing protein</fullName>
    </recommendedName>
</protein>
<organism evidence="2">
    <name type="scientific">Eucampia antarctica</name>
    <dbReference type="NCBI Taxonomy" id="49252"/>
    <lineage>
        <taxon>Eukaryota</taxon>
        <taxon>Sar</taxon>
        <taxon>Stramenopiles</taxon>
        <taxon>Ochrophyta</taxon>
        <taxon>Bacillariophyta</taxon>
        <taxon>Mediophyceae</taxon>
        <taxon>Biddulphiophycidae</taxon>
        <taxon>Hemiaulales</taxon>
        <taxon>Hemiaulaceae</taxon>
        <taxon>Eucampia</taxon>
    </lineage>
</organism>
<evidence type="ECO:0000259" key="1">
    <source>
        <dbReference type="Pfam" id="PF10276"/>
    </source>
</evidence>
<dbReference type="AlphaFoldDB" id="A0A7S2S1L5"/>
<accession>A0A7S2S1L5</accession>
<dbReference type="Gene3D" id="2.60.260.40">
    <property type="entry name" value="q5lls5 like domains"/>
    <property type="match status" value="1"/>
</dbReference>
<dbReference type="EMBL" id="HBHI01021911">
    <property type="protein sequence ID" value="CAD9686801.1"/>
    <property type="molecule type" value="Transcribed_RNA"/>
</dbReference>
<proteinExistence type="predicted"/>